<dbReference type="EMBL" id="LADJ01062157">
    <property type="protein sequence ID" value="KPJ21634.1"/>
    <property type="molecule type" value="Genomic_DNA"/>
</dbReference>
<proteinExistence type="predicted"/>
<accession>A0A0N0PFT9</accession>
<dbReference type="SUPFAM" id="SSF52833">
    <property type="entry name" value="Thioredoxin-like"/>
    <property type="match status" value="1"/>
</dbReference>
<sequence length="87" mass="9749">MPSKKPQAVKSVAIVLAENSPYPRRDGNGKRTKNKQSVTTLIRRNVELLPLHACLLFLQVECLGACVNAPMIQVNDDYYVSTILFVY</sequence>
<dbReference type="InterPro" id="IPR036249">
    <property type="entry name" value="Thioredoxin-like_sf"/>
</dbReference>
<organism evidence="1 2">
    <name type="scientific">Papilio machaon</name>
    <name type="common">Old World swallowtail butterfly</name>
    <dbReference type="NCBI Taxonomy" id="76193"/>
    <lineage>
        <taxon>Eukaryota</taxon>
        <taxon>Metazoa</taxon>
        <taxon>Ecdysozoa</taxon>
        <taxon>Arthropoda</taxon>
        <taxon>Hexapoda</taxon>
        <taxon>Insecta</taxon>
        <taxon>Pterygota</taxon>
        <taxon>Neoptera</taxon>
        <taxon>Endopterygota</taxon>
        <taxon>Lepidoptera</taxon>
        <taxon>Glossata</taxon>
        <taxon>Ditrysia</taxon>
        <taxon>Papilionoidea</taxon>
        <taxon>Papilionidae</taxon>
        <taxon>Papilioninae</taxon>
        <taxon>Papilio</taxon>
    </lineage>
</organism>
<dbReference type="AlphaFoldDB" id="A0A0N0PFT9"/>
<dbReference type="Gene3D" id="3.40.30.10">
    <property type="entry name" value="Glutaredoxin"/>
    <property type="match status" value="1"/>
</dbReference>
<keyword evidence="2" id="KW-1185">Reference proteome</keyword>
<dbReference type="Proteomes" id="UP000053240">
    <property type="component" value="Unassembled WGS sequence"/>
</dbReference>
<reference evidence="1 2" key="1">
    <citation type="journal article" date="2015" name="Nat. Commun.">
        <title>Outbred genome sequencing and CRISPR/Cas9 gene editing in butterflies.</title>
        <authorList>
            <person name="Li X."/>
            <person name="Fan D."/>
            <person name="Zhang W."/>
            <person name="Liu G."/>
            <person name="Zhang L."/>
            <person name="Zhao L."/>
            <person name="Fang X."/>
            <person name="Chen L."/>
            <person name="Dong Y."/>
            <person name="Chen Y."/>
            <person name="Ding Y."/>
            <person name="Zhao R."/>
            <person name="Feng M."/>
            <person name="Zhu Y."/>
            <person name="Feng Y."/>
            <person name="Jiang X."/>
            <person name="Zhu D."/>
            <person name="Xiang H."/>
            <person name="Feng X."/>
            <person name="Li S."/>
            <person name="Wang J."/>
            <person name="Zhang G."/>
            <person name="Kronforst M.R."/>
            <person name="Wang W."/>
        </authorList>
    </citation>
    <scope>NUCLEOTIDE SEQUENCE [LARGE SCALE GENOMIC DNA]</scope>
    <source>
        <strain evidence="1">Ya'a_city_454_Pm</strain>
        <tissue evidence="1">Whole body</tissue>
    </source>
</reference>
<gene>
    <name evidence="1" type="ORF">RR48_00185</name>
</gene>
<name>A0A0N0PFT9_PAPMA</name>
<dbReference type="InParanoid" id="A0A0N0PFT9"/>
<evidence type="ECO:0000313" key="1">
    <source>
        <dbReference type="EMBL" id="KPJ21634.1"/>
    </source>
</evidence>
<comment type="caution">
    <text evidence="1">The sequence shown here is derived from an EMBL/GenBank/DDBJ whole genome shotgun (WGS) entry which is preliminary data.</text>
</comment>
<protein>
    <submittedName>
        <fullName evidence="1">Uncharacterized protein</fullName>
    </submittedName>
</protein>
<dbReference type="Pfam" id="PF01257">
    <property type="entry name" value="2Fe-2S_thioredx"/>
    <property type="match status" value="1"/>
</dbReference>
<evidence type="ECO:0000313" key="2">
    <source>
        <dbReference type="Proteomes" id="UP000053240"/>
    </source>
</evidence>